<dbReference type="Proteomes" id="UP000469185">
    <property type="component" value="Unassembled WGS sequence"/>
</dbReference>
<evidence type="ECO:0000313" key="3">
    <source>
        <dbReference type="Proteomes" id="UP000469185"/>
    </source>
</evidence>
<dbReference type="RefSeq" id="WP_163817478.1">
    <property type="nucleotide sequence ID" value="NZ_JAAGOB010000003.1"/>
</dbReference>
<proteinExistence type="predicted"/>
<dbReference type="PANTHER" id="PTHR36836">
    <property type="entry name" value="COLANIC ACID BIOSYNTHESIS PROTEIN WCAK"/>
    <property type="match status" value="1"/>
</dbReference>
<dbReference type="Pfam" id="PF04230">
    <property type="entry name" value="PS_pyruv_trans"/>
    <property type="match status" value="1"/>
</dbReference>
<dbReference type="PANTHER" id="PTHR36836:SF1">
    <property type="entry name" value="COLANIC ACID BIOSYNTHESIS PROTEIN WCAK"/>
    <property type="match status" value="1"/>
</dbReference>
<dbReference type="AlphaFoldDB" id="A0A6N9YJJ2"/>
<dbReference type="EMBL" id="JAAGOB010000003">
    <property type="protein sequence ID" value="NED95090.1"/>
    <property type="molecule type" value="Genomic_DNA"/>
</dbReference>
<reference evidence="2 3" key="1">
    <citation type="submission" date="2020-02" db="EMBL/GenBank/DDBJ databases">
        <authorList>
            <person name="Li X.-J."/>
            <person name="Feng X.-M."/>
        </authorList>
    </citation>
    <scope>NUCLEOTIDE SEQUENCE [LARGE SCALE GENOMIC DNA]</scope>
    <source>
        <strain evidence="2 3">CGMCC 4.7225</strain>
    </source>
</reference>
<organism evidence="2 3">
    <name type="scientific">Phytoactinopolyspora alkaliphila</name>
    <dbReference type="NCBI Taxonomy" id="1783498"/>
    <lineage>
        <taxon>Bacteria</taxon>
        <taxon>Bacillati</taxon>
        <taxon>Actinomycetota</taxon>
        <taxon>Actinomycetes</taxon>
        <taxon>Jiangellales</taxon>
        <taxon>Jiangellaceae</taxon>
        <taxon>Phytoactinopolyspora</taxon>
    </lineage>
</organism>
<name>A0A6N9YJJ2_9ACTN</name>
<accession>A0A6N9YJJ2</accession>
<comment type="caution">
    <text evidence="2">The sequence shown here is derived from an EMBL/GenBank/DDBJ whole genome shotgun (WGS) entry which is preliminary data.</text>
</comment>
<protein>
    <submittedName>
        <fullName evidence="2">Polysaccharide pyruvyl transferase family protein</fullName>
    </submittedName>
</protein>
<gene>
    <name evidence="2" type="ORF">G1H11_07160</name>
</gene>
<dbReference type="InterPro" id="IPR007345">
    <property type="entry name" value="Polysacch_pyruvyl_Trfase"/>
</dbReference>
<evidence type="ECO:0000259" key="1">
    <source>
        <dbReference type="Pfam" id="PF04230"/>
    </source>
</evidence>
<sequence>MGGIQLCLAGASIGNGNRGVEALGRSVLDVIDVQAPGSRLSAFDDGWGVRVDTSGRYQGSEVEFVGVRLSRRWHRPESWAQIRVAQRLGGLGNPAARRIARSDAVLDISGGDSFTDLYGETRLRSVSAPKEAALRAGRPLVLLPQTYGPFNTVSGRRLAERLVRSAALAYARDPASYERLLELAGSSADPARLRSGVDVAFALEPRRPSHPIAELIEGLPGAPVAGVNISGLLRDAAAIERFGLVGDYVATMADVVRSLVDSGAHVVLVPHVHVPGGGGESDIAAISAVVERLPESARQRLTVVPSELDAAEMKWCIAQCDWFVGSRMHATIAALSTRVPACGYAYSDKTHGVFDTCGVGHHVVDARRVSGAEAVEAMVTSFATRDAVKHDLDIRVPEVVERARQQLTDILDDVRAWKKGLTLGAIA</sequence>
<dbReference type="GO" id="GO:0016740">
    <property type="term" value="F:transferase activity"/>
    <property type="evidence" value="ECO:0007669"/>
    <property type="project" value="UniProtKB-KW"/>
</dbReference>
<keyword evidence="2" id="KW-0808">Transferase</keyword>
<feature type="domain" description="Polysaccharide pyruvyl transferase" evidence="1">
    <location>
        <begin position="85"/>
        <end position="347"/>
    </location>
</feature>
<evidence type="ECO:0000313" key="2">
    <source>
        <dbReference type="EMBL" id="NED95090.1"/>
    </source>
</evidence>
<keyword evidence="3" id="KW-1185">Reference proteome</keyword>